<dbReference type="PANTHER" id="PTHR37721:SF1">
    <property type="entry name" value="OS05G0464200 PROTEIN"/>
    <property type="match status" value="1"/>
</dbReference>
<name>A0A3N7FHL4_POPTR</name>
<dbReference type="Gramene" id="Potri.008G045532.1.v4.1">
    <property type="protein sequence ID" value="Potri.008G045532.1.v4.1"/>
    <property type="gene ID" value="Potri.008G045532.v4.1"/>
</dbReference>
<feature type="compositionally biased region" description="Basic and acidic residues" evidence="1">
    <location>
        <begin position="52"/>
        <end position="64"/>
    </location>
</feature>
<gene>
    <name evidence="3" type="ORF">POPTR_008G045532</name>
</gene>
<protein>
    <submittedName>
        <fullName evidence="3">Uncharacterized protein</fullName>
    </submittedName>
</protein>
<organism evidence="3 4">
    <name type="scientific">Populus trichocarpa</name>
    <name type="common">Western balsam poplar</name>
    <name type="synonym">Populus balsamifera subsp. trichocarpa</name>
    <dbReference type="NCBI Taxonomy" id="3694"/>
    <lineage>
        <taxon>Eukaryota</taxon>
        <taxon>Viridiplantae</taxon>
        <taxon>Streptophyta</taxon>
        <taxon>Embryophyta</taxon>
        <taxon>Tracheophyta</taxon>
        <taxon>Spermatophyta</taxon>
        <taxon>Magnoliopsida</taxon>
        <taxon>eudicotyledons</taxon>
        <taxon>Gunneridae</taxon>
        <taxon>Pentapetalae</taxon>
        <taxon>rosids</taxon>
        <taxon>fabids</taxon>
        <taxon>Malpighiales</taxon>
        <taxon>Salicaceae</taxon>
        <taxon>Saliceae</taxon>
        <taxon>Populus</taxon>
    </lineage>
</organism>
<keyword evidence="2" id="KW-0812">Transmembrane</keyword>
<evidence type="ECO:0000256" key="1">
    <source>
        <dbReference type="SAM" id="MobiDB-lite"/>
    </source>
</evidence>
<proteinExistence type="predicted"/>
<dbReference type="PANTHER" id="PTHR37721">
    <property type="entry name" value="OS05G0464200 PROTEIN"/>
    <property type="match status" value="1"/>
</dbReference>
<feature type="region of interest" description="Disordered" evidence="1">
    <location>
        <begin position="52"/>
        <end position="72"/>
    </location>
</feature>
<keyword evidence="2" id="KW-0472">Membrane</keyword>
<evidence type="ECO:0000313" key="4">
    <source>
        <dbReference type="Proteomes" id="UP000006729"/>
    </source>
</evidence>
<dbReference type="EMBL" id="CM009297">
    <property type="protein sequence ID" value="RQO94165.1"/>
    <property type="molecule type" value="Genomic_DNA"/>
</dbReference>
<evidence type="ECO:0000313" key="3">
    <source>
        <dbReference type="EMBL" id="RQO94165.1"/>
    </source>
</evidence>
<dbReference type="AlphaFoldDB" id="A0A3N7FHL4"/>
<dbReference type="Proteomes" id="UP000006729">
    <property type="component" value="Chromosome 8"/>
</dbReference>
<keyword evidence="2" id="KW-1133">Transmembrane helix</keyword>
<accession>A0A3N7FHL4</accession>
<keyword evidence="4" id="KW-1185">Reference proteome</keyword>
<sequence>MFGYKGYKDPNLWYHALLVFLLSSSPVTFKASFLSSLIPWKHTLPIFSRIRSMDNKNGTPEEKGNASLPPRRGQIKAKIGEDLKTFITGWVGGKSDKDGGKNLIYFPESGSCSK</sequence>
<evidence type="ECO:0000256" key="2">
    <source>
        <dbReference type="SAM" id="Phobius"/>
    </source>
</evidence>
<dbReference type="InParanoid" id="A0A3N7FHL4"/>
<reference evidence="3 4" key="1">
    <citation type="journal article" date="2006" name="Science">
        <title>The genome of black cottonwood, Populus trichocarpa (Torr. &amp; Gray).</title>
        <authorList>
            <person name="Tuskan G.A."/>
            <person name="Difazio S."/>
            <person name="Jansson S."/>
            <person name="Bohlmann J."/>
            <person name="Grigoriev I."/>
            <person name="Hellsten U."/>
            <person name="Putnam N."/>
            <person name="Ralph S."/>
            <person name="Rombauts S."/>
            <person name="Salamov A."/>
            <person name="Schein J."/>
            <person name="Sterck L."/>
            <person name="Aerts A."/>
            <person name="Bhalerao R.R."/>
            <person name="Bhalerao R.P."/>
            <person name="Blaudez D."/>
            <person name="Boerjan W."/>
            <person name="Brun A."/>
            <person name="Brunner A."/>
            <person name="Busov V."/>
            <person name="Campbell M."/>
            <person name="Carlson J."/>
            <person name="Chalot M."/>
            <person name="Chapman J."/>
            <person name="Chen G.L."/>
            <person name="Cooper D."/>
            <person name="Coutinho P.M."/>
            <person name="Couturier J."/>
            <person name="Covert S."/>
            <person name="Cronk Q."/>
            <person name="Cunningham R."/>
            <person name="Davis J."/>
            <person name="Degroeve S."/>
            <person name="Dejardin A."/>
            <person name="Depamphilis C."/>
            <person name="Detter J."/>
            <person name="Dirks B."/>
            <person name="Dubchak I."/>
            <person name="Duplessis S."/>
            <person name="Ehlting J."/>
            <person name="Ellis B."/>
            <person name="Gendler K."/>
            <person name="Goodstein D."/>
            <person name="Gribskov M."/>
            <person name="Grimwood J."/>
            <person name="Groover A."/>
            <person name="Gunter L."/>
            <person name="Hamberger B."/>
            <person name="Heinze B."/>
            <person name="Helariutta Y."/>
            <person name="Henrissat B."/>
            <person name="Holligan D."/>
            <person name="Holt R."/>
            <person name="Huang W."/>
            <person name="Islam-Faridi N."/>
            <person name="Jones S."/>
            <person name="Jones-Rhoades M."/>
            <person name="Jorgensen R."/>
            <person name="Joshi C."/>
            <person name="Kangasjarvi J."/>
            <person name="Karlsson J."/>
            <person name="Kelleher C."/>
            <person name="Kirkpatrick R."/>
            <person name="Kirst M."/>
            <person name="Kohler A."/>
            <person name="Kalluri U."/>
            <person name="Larimer F."/>
            <person name="Leebens-Mack J."/>
            <person name="Leple J.C."/>
            <person name="Locascio P."/>
            <person name="Lou Y."/>
            <person name="Lucas S."/>
            <person name="Martin F."/>
            <person name="Montanini B."/>
            <person name="Napoli C."/>
            <person name="Nelson D.R."/>
            <person name="Nelson C."/>
            <person name="Nieminen K."/>
            <person name="Nilsson O."/>
            <person name="Pereda V."/>
            <person name="Peter G."/>
            <person name="Philippe R."/>
            <person name="Pilate G."/>
            <person name="Poliakov A."/>
            <person name="Razumovskaya J."/>
            <person name="Richardson P."/>
            <person name="Rinaldi C."/>
            <person name="Ritland K."/>
            <person name="Rouze P."/>
            <person name="Ryaboy D."/>
            <person name="Schmutz J."/>
            <person name="Schrader J."/>
            <person name="Segerman B."/>
            <person name="Shin H."/>
            <person name="Siddiqui A."/>
            <person name="Sterky F."/>
            <person name="Terry A."/>
            <person name="Tsai C.J."/>
            <person name="Uberbacher E."/>
            <person name="Unneberg P."/>
            <person name="Vahala J."/>
            <person name="Wall K."/>
            <person name="Wessler S."/>
            <person name="Yang G."/>
            <person name="Yin T."/>
            <person name="Douglas C."/>
            <person name="Marra M."/>
            <person name="Sandberg G."/>
            <person name="Van de Peer Y."/>
            <person name="Rokhsar D."/>
        </authorList>
    </citation>
    <scope>NUCLEOTIDE SEQUENCE [LARGE SCALE GENOMIC DNA]</scope>
    <source>
        <strain evidence="4">cv. Nisqually</strain>
    </source>
</reference>
<feature type="transmembrane region" description="Helical" evidence="2">
    <location>
        <begin position="12"/>
        <end position="33"/>
    </location>
</feature>